<evidence type="ECO:0000313" key="2">
    <source>
        <dbReference type="Proteomes" id="UP000254425"/>
    </source>
</evidence>
<dbReference type="KEGG" id="sarm:DVA86_27305"/>
<evidence type="ECO:0000313" key="1">
    <source>
        <dbReference type="EMBL" id="AXK35788.1"/>
    </source>
</evidence>
<dbReference type="RefSeq" id="WP_208882210.1">
    <property type="nucleotide sequence ID" value="NZ_CP031320.1"/>
</dbReference>
<dbReference type="Proteomes" id="UP000254425">
    <property type="component" value="Chromosome"/>
</dbReference>
<name>A0A345XVX2_9ACTN</name>
<keyword evidence="2" id="KW-1185">Reference proteome</keyword>
<dbReference type="AlphaFoldDB" id="A0A345XVX2"/>
<proteinExistence type="predicted"/>
<gene>
    <name evidence="1" type="ORF">DVA86_27305</name>
</gene>
<accession>A0A345XVX2</accession>
<reference evidence="1 2" key="1">
    <citation type="submission" date="2018-07" db="EMBL/GenBank/DDBJ databases">
        <title>Draft genome of the type strain Streptomyces armeniacus ATCC 15676.</title>
        <authorList>
            <person name="Labana P."/>
            <person name="Gosse J.T."/>
            <person name="Boddy C.N."/>
        </authorList>
    </citation>
    <scope>NUCLEOTIDE SEQUENCE [LARGE SCALE GENOMIC DNA]</scope>
    <source>
        <strain evidence="1 2">ATCC 15676</strain>
    </source>
</reference>
<sequence length="143" mass="15537">MTHTGPLPKFPLVTASNVLKSTADERGLCHLLLVLERIGEAGDYEADDGWIRFDTGHAPLLAGEIICDLLSYLHRTGGLPAMRRAVGEAIDQFDPGLDLQSDDQTDETARDTVRLLHAASLAAMTEELTAALKQEAIQQQDQS</sequence>
<dbReference type="EMBL" id="CP031320">
    <property type="protein sequence ID" value="AXK35788.1"/>
    <property type="molecule type" value="Genomic_DNA"/>
</dbReference>
<protein>
    <submittedName>
        <fullName evidence="1">Uncharacterized protein</fullName>
    </submittedName>
</protein>
<organism evidence="1 2">
    <name type="scientific">Streptomyces armeniacus</name>
    <dbReference type="NCBI Taxonomy" id="83291"/>
    <lineage>
        <taxon>Bacteria</taxon>
        <taxon>Bacillati</taxon>
        <taxon>Actinomycetota</taxon>
        <taxon>Actinomycetes</taxon>
        <taxon>Kitasatosporales</taxon>
        <taxon>Streptomycetaceae</taxon>
        <taxon>Streptomyces</taxon>
    </lineage>
</organism>